<feature type="transmembrane region" description="Helical" evidence="7">
    <location>
        <begin position="143"/>
        <end position="165"/>
    </location>
</feature>
<keyword evidence="5 7" id="KW-1133">Transmembrane helix</keyword>
<keyword evidence="3" id="KW-1003">Cell membrane</keyword>
<reference evidence="8" key="1">
    <citation type="submission" date="2020-09" db="EMBL/GenBank/DDBJ databases">
        <title>Desulfogranum mesoprofundum gen. nov., sp. nov., a novel mesophilic, sulfate-reducing chemolithoautotroph isolated from a deep-sea hydrothermal vent chimney in the Suiyo Seamount.</title>
        <authorList>
            <person name="Hashimoto Y."/>
            <person name="Nakagawa S."/>
        </authorList>
    </citation>
    <scope>NUCLEOTIDE SEQUENCE</scope>
    <source>
        <strain evidence="8">KT2</strain>
    </source>
</reference>
<name>A0A8D5JKT0_9BACT</name>
<dbReference type="GO" id="GO:0005886">
    <property type="term" value="C:plasma membrane"/>
    <property type="evidence" value="ECO:0007669"/>
    <property type="project" value="UniProtKB-SubCell"/>
</dbReference>
<feature type="transmembrane region" description="Helical" evidence="7">
    <location>
        <begin position="210"/>
        <end position="234"/>
    </location>
</feature>
<dbReference type="Proteomes" id="UP000826725">
    <property type="component" value="Chromosome"/>
</dbReference>
<proteinExistence type="inferred from homology"/>
<sequence>MTGRMVDISKKWGFDGFAALQKASPGYKMIMGFFALLALAGLAVGLHGLFVGYHHVYGVSRQIAWGLLISVYIFCVVTSTGLCIISSIGHVFGGEAFMPIAKRAVFLSITFMFGGFCIIFFDIENPFRMAIWNVFSPNIVSNMWWMGTLYGLYLVFMMIEYYFLLDQKHTLSRLTGFLGLVVGVAAHSNLGAVFGMLHGRPFWYGPYLPIYFIFSAAMSGGCAILFFTVIGWKINPEVMNHRMERAVRAVTQVTIFLISVIIFFTIWKIITGMVSEGKELVIMSFLKGNYSINFWFFEVFLGMLLPLVLLIRSKGKNFNIILWATGLMMIGIFFMRYDIVIPGQMESVYHSLGVVEEANLLTYTPSFHEIMASLFGIGFIGLVYFAGEKMLNGHQLEKHEIVPEGGYICPGCGGIHFKEEGETEEEAMKRHHSFF</sequence>
<feature type="transmembrane region" description="Helical" evidence="7">
    <location>
        <begin position="177"/>
        <end position="198"/>
    </location>
</feature>
<dbReference type="InterPro" id="IPR052049">
    <property type="entry name" value="Electron_transfer_protein"/>
</dbReference>
<feature type="transmembrane region" description="Helical" evidence="7">
    <location>
        <begin position="63"/>
        <end position="92"/>
    </location>
</feature>
<keyword evidence="4 7" id="KW-0812">Transmembrane</keyword>
<evidence type="ECO:0000313" key="9">
    <source>
        <dbReference type="Proteomes" id="UP000826725"/>
    </source>
</evidence>
<evidence type="ECO:0000256" key="6">
    <source>
        <dbReference type="ARBA" id="ARBA00023136"/>
    </source>
</evidence>
<dbReference type="RefSeq" id="WP_228856027.1">
    <property type="nucleotide sequence ID" value="NZ_AP024086.1"/>
</dbReference>
<accession>A0A8D5JKT0</accession>
<feature type="transmembrane region" description="Helical" evidence="7">
    <location>
        <begin position="246"/>
        <end position="270"/>
    </location>
</feature>
<dbReference type="PANTHER" id="PTHR34856:SF2">
    <property type="entry name" value="PROTEIN NRFD"/>
    <property type="match status" value="1"/>
</dbReference>
<comment type="subcellular location">
    <subcellularLocation>
        <location evidence="1">Cell membrane</location>
        <topology evidence="1">Multi-pass membrane protein</topology>
    </subcellularLocation>
</comment>
<dbReference type="PANTHER" id="PTHR34856">
    <property type="entry name" value="PROTEIN NRFD"/>
    <property type="match status" value="1"/>
</dbReference>
<keyword evidence="6 7" id="KW-0472">Membrane</keyword>
<organism evidence="8 9">
    <name type="scientific">Desulfomarina profundi</name>
    <dbReference type="NCBI Taxonomy" id="2772557"/>
    <lineage>
        <taxon>Bacteria</taxon>
        <taxon>Pseudomonadati</taxon>
        <taxon>Thermodesulfobacteriota</taxon>
        <taxon>Desulfobulbia</taxon>
        <taxon>Desulfobulbales</taxon>
        <taxon>Desulfobulbaceae</taxon>
        <taxon>Desulfomarina</taxon>
    </lineage>
</organism>
<evidence type="ECO:0000256" key="7">
    <source>
        <dbReference type="SAM" id="Phobius"/>
    </source>
</evidence>
<evidence type="ECO:0000256" key="2">
    <source>
        <dbReference type="ARBA" id="ARBA00008929"/>
    </source>
</evidence>
<feature type="transmembrane region" description="Helical" evidence="7">
    <location>
        <begin position="30"/>
        <end position="51"/>
    </location>
</feature>
<dbReference type="AlphaFoldDB" id="A0A8D5JKT0"/>
<gene>
    <name evidence="8" type="ORF">DGMP_05350</name>
</gene>
<feature type="transmembrane region" description="Helical" evidence="7">
    <location>
        <begin position="318"/>
        <end position="337"/>
    </location>
</feature>
<evidence type="ECO:0000313" key="8">
    <source>
        <dbReference type="EMBL" id="BCL59842.1"/>
    </source>
</evidence>
<evidence type="ECO:0008006" key="10">
    <source>
        <dbReference type="Google" id="ProtNLM"/>
    </source>
</evidence>
<feature type="transmembrane region" description="Helical" evidence="7">
    <location>
        <begin position="104"/>
        <end position="123"/>
    </location>
</feature>
<comment type="similarity">
    <text evidence="2">Belongs to the NrfD family.</text>
</comment>
<dbReference type="KEGG" id="dbk:DGMP_05350"/>
<evidence type="ECO:0000256" key="5">
    <source>
        <dbReference type="ARBA" id="ARBA00022989"/>
    </source>
</evidence>
<feature type="transmembrane region" description="Helical" evidence="7">
    <location>
        <begin position="370"/>
        <end position="387"/>
    </location>
</feature>
<protein>
    <recommendedName>
        <fullName evidence="10">Polysulfide reductase</fullName>
    </recommendedName>
</protein>
<evidence type="ECO:0000256" key="4">
    <source>
        <dbReference type="ARBA" id="ARBA00022692"/>
    </source>
</evidence>
<evidence type="ECO:0000256" key="3">
    <source>
        <dbReference type="ARBA" id="ARBA00022475"/>
    </source>
</evidence>
<dbReference type="EMBL" id="AP024086">
    <property type="protein sequence ID" value="BCL59842.1"/>
    <property type="molecule type" value="Genomic_DNA"/>
</dbReference>
<evidence type="ECO:0000256" key="1">
    <source>
        <dbReference type="ARBA" id="ARBA00004651"/>
    </source>
</evidence>
<dbReference type="Pfam" id="PF03916">
    <property type="entry name" value="NrfD"/>
    <property type="match status" value="1"/>
</dbReference>
<keyword evidence="9" id="KW-1185">Reference proteome</keyword>
<dbReference type="InterPro" id="IPR005614">
    <property type="entry name" value="NrfD-like"/>
</dbReference>
<feature type="transmembrane region" description="Helical" evidence="7">
    <location>
        <begin position="290"/>
        <end position="311"/>
    </location>
</feature>